<gene>
    <name evidence="2" type="ORF">H1164_10200</name>
</gene>
<dbReference type="RefSeq" id="WP_033099998.1">
    <property type="nucleotide sequence ID" value="NZ_JACEIP010000014.1"/>
</dbReference>
<dbReference type="InterPro" id="IPR037883">
    <property type="entry name" value="Knr4/Smi1-like_sf"/>
</dbReference>
<comment type="caution">
    <text evidence="2">The sequence shown here is derived from an EMBL/GenBank/DDBJ whole genome shotgun (WGS) entry which is preliminary data.</text>
</comment>
<reference evidence="2 3" key="1">
    <citation type="submission" date="2020-07" db="EMBL/GenBank/DDBJ databases">
        <authorList>
            <person name="Feng H."/>
        </authorList>
    </citation>
    <scope>NUCLEOTIDE SEQUENCE [LARGE SCALE GENOMIC DNA]</scope>
    <source>
        <strain evidence="3">s-11</strain>
    </source>
</reference>
<protein>
    <submittedName>
        <fullName evidence="2">SMI1/KNR4 family protein</fullName>
    </submittedName>
</protein>
<dbReference type="Proteomes" id="UP000530514">
    <property type="component" value="Unassembled WGS sequence"/>
</dbReference>
<name>A0A7W2AHJ3_9BACL</name>
<dbReference type="OrthoDB" id="8657476at2"/>
<sequence length="154" mass="18395">MVEWIKRDKETALEAFSRVEVKIGIRFSQDYKDWVKLYSRPKSGHVHILINDESFHFDDFFDLEEIVDEVEELYAGEEEYKKLGLIVPFGFDSALERYCFYYPQGNENPIIIWFSSDDTLSEIFDGKEFNLNRVKIVRQTFTDFINDLYTRTDD</sequence>
<evidence type="ECO:0000313" key="2">
    <source>
        <dbReference type="EMBL" id="MBA4543267.1"/>
    </source>
</evidence>
<dbReference type="AlphaFoldDB" id="A0A7W2AHJ3"/>
<dbReference type="InterPro" id="IPR018958">
    <property type="entry name" value="Knr4/Smi1-like_dom"/>
</dbReference>
<keyword evidence="3" id="KW-1185">Reference proteome</keyword>
<evidence type="ECO:0000313" key="3">
    <source>
        <dbReference type="Proteomes" id="UP000530514"/>
    </source>
</evidence>
<dbReference type="SUPFAM" id="SSF160631">
    <property type="entry name" value="SMI1/KNR4-like"/>
    <property type="match status" value="1"/>
</dbReference>
<dbReference type="Pfam" id="PF09346">
    <property type="entry name" value="SMI1_KNR4"/>
    <property type="match status" value="1"/>
</dbReference>
<accession>A0A7W2AHJ3</accession>
<evidence type="ECO:0000259" key="1">
    <source>
        <dbReference type="Pfam" id="PF09346"/>
    </source>
</evidence>
<proteinExistence type="predicted"/>
<feature type="domain" description="Knr4/Smi1-like" evidence="1">
    <location>
        <begin position="14"/>
        <end position="146"/>
    </location>
</feature>
<dbReference type="EMBL" id="JACEIP010000014">
    <property type="protein sequence ID" value="MBA4543267.1"/>
    <property type="molecule type" value="Genomic_DNA"/>
</dbReference>
<organism evidence="2 3">
    <name type="scientific">Thermoactinomyces daqus</name>
    <dbReference type="NCBI Taxonomy" id="1329516"/>
    <lineage>
        <taxon>Bacteria</taxon>
        <taxon>Bacillati</taxon>
        <taxon>Bacillota</taxon>
        <taxon>Bacilli</taxon>
        <taxon>Bacillales</taxon>
        <taxon>Thermoactinomycetaceae</taxon>
        <taxon>Thermoactinomyces</taxon>
    </lineage>
</organism>
<dbReference type="Gene3D" id="3.40.1580.10">
    <property type="entry name" value="SMI1/KNR4-like"/>
    <property type="match status" value="1"/>
</dbReference>